<protein>
    <recommendedName>
        <fullName evidence="2">Glutaredoxin domain-containing protein</fullName>
    </recommendedName>
</protein>
<dbReference type="EMBL" id="UINC01227077">
    <property type="protein sequence ID" value="SVE57819.1"/>
    <property type="molecule type" value="Genomic_DNA"/>
</dbReference>
<dbReference type="AlphaFoldDB" id="A0A383EMG2"/>
<evidence type="ECO:0008006" key="2">
    <source>
        <dbReference type="Google" id="ProtNLM"/>
    </source>
</evidence>
<reference evidence="1" key="1">
    <citation type="submission" date="2018-05" db="EMBL/GenBank/DDBJ databases">
        <authorList>
            <person name="Lanie J.A."/>
            <person name="Ng W.-L."/>
            <person name="Kazmierczak K.M."/>
            <person name="Andrzejewski T.M."/>
            <person name="Davidsen T.M."/>
            <person name="Wayne K.J."/>
            <person name="Tettelin H."/>
            <person name="Glass J.I."/>
            <person name="Rusch D."/>
            <person name="Podicherti R."/>
            <person name="Tsui H.-C.T."/>
            <person name="Winkler M.E."/>
        </authorList>
    </citation>
    <scope>NUCLEOTIDE SEQUENCE</scope>
</reference>
<evidence type="ECO:0000313" key="1">
    <source>
        <dbReference type="EMBL" id="SVE57819.1"/>
    </source>
</evidence>
<organism evidence="1">
    <name type="scientific">marine metagenome</name>
    <dbReference type="NCBI Taxonomy" id="408172"/>
    <lineage>
        <taxon>unclassified sequences</taxon>
        <taxon>metagenomes</taxon>
        <taxon>ecological metagenomes</taxon>
    </lineage>
</organism>
<gene>
    <name evidence="1" type="ORF">METZ01_LOCUS510673</name>
</gene>
<sequence length="29" mass="3513">MSHYMIFGKDDCPHTQKAIQDYKKQHKSF</sequence>
<accession>A0A383EMG2</accession>
<name>A0A383EMG2_9ZZZZ</name>
<feature type="non-terminal residue" evidence="1">
    <location>
        <position position="29"/>
    </location>
</feature>
<proteinExistence type="predicted"/>